<feature type="transmembrane region" description="Helical" evidence="7">
    <location>
        <begin position="54"/>
        <end position="77"/>
    </location>
</feature>
<dbReference type="InterPro" id="IPR050366">
    <property type="entry name" value="BP-dependent_transpt_permease"/>
</dbReference>
<evidence type="ECO:0000313" key="11">
    <source>
        <dbReference type="Proteomes" id="UP000256727"/>
    </source>
</evidence>
<keyword evidence="11" id="KW-1185">Reference proteome</keyword>
<evidence type="ECO:0000256" key="4">
    <source>
        <dbReference type="ARBA" id="ARBA00022692"/>
    </source>
</evidence>
<dbReference type="InterPro" id="IPR000515">
    <property type="entry name" value="MetI-like"/>
</dbReference>
<dbReference type="CDD" id="cd06261">
    <property type="entry name" value="TM_PBP2"/>
    <property type="match status" value="1"/>
</dbReference>
<evidence type="ECO:0000256" key="8">
    <source>
        <dbReference type="SAM" id="MobiDB-lite"/>
    </source>
</evidence>
<comment type="similarity">
    <text evidence="7">Belongs to the binding-protein-dependent transport system permease family.</text>
</comment>
<evidence type="ECO:0000256" key="6">
    <source>
        <dbReference type="ARBA" id="ARBA00023136"/>
    </source>
</evidence>
<dbReference type="AlphaFoldDB" id="A0A3D9LCR2"/>
<accession>A0A3D9LCR2</accession>
<keyword evidence="5 7" id="KW-1133">Transmembrane helix</keyword>
<feature type="region of interest" description="Disordered" evidence="8">
    <location>
        <begin position="1"/>
        <end position="49"/>
    </location>
</feature>
<dbReference type="GO" id="GO:0005886">
    <property type="term" value="C:plasma membrane"/>
    <property type="evidence" value="ECO:0007669"/>
    <property type="project" value="UniProtKB-SubCell"/>
</dbReference>
<evidence type="ECO:0000256" key="5">
    <source>
        <dbReference type="ARBA" id="ARBA00022989"/>
    </source>
</evidence>
<evidence type="ECO:0000256" key="2">
    <source>
        <dbReference type="ARBA" id="ARBA00022448"/>
    </source>
</evidence>
<feature type="domain" description="ABC transmembrane type-1" evidence="9">
    <location>
        <begin position="116"/>
        <end position="307"/>
    </location>
</feature>
<keyword evidence="2 7" id="KW-0813">Transport</keyword>
<comment type="caution">
    <text evidence="10">The sequence shown here is derived from an EMBL/GenBank/DDBJ whole genome shotgun (WGS) entry which is preliminary data.</text>
</comment>
<gene>
    <name evidence="10" type="ORF">C8E99_2016</name>
</gene>
<dbReference type="SUPFAM" id="SSF161098">
    <property type="entry name" value="MetI-like"/>
    <property type="match status" value="1"/>
</dbReference>
<feature type="compositionally biased region" description="Low complexity" evidence="8">
    <location>
        <begin position="28"/>
        <end position="43"/>
    </location>
</feature>
<proteinExistence type="inferred from homology"/>
<keyword evidence="6 7" id="KW-0472">Membrane</keyword>
<dbReference type="InterPro" id="IPR035906">
    <property type="entry name" value="MetI-like_sf"/>
</dbReference>
<feature type="transmembrane region" description="Helical" evidence="7">
    <location>
        <begin position="118"/>
        <end position="144"/>
    </location>
</feature>
<evidence type="ECO:0000313" key="10">
    <source>
        <dbReference type="EMBL" id="REE04189.1"/>
    </source>
</evidence>
<dbReference type="EMBL" id="QREH01000001">
    <property type="protein sequence ID" value="REE04189.1"/>
    <property type="molecule type" value="Genomic_DNA"/>
</dbReference>
<feature type="compositionally biased region" description="Polar residues" evidence="8">
    <location>
        <begin position="1"/>
        <end position="13"/>
    </location>
</feature>
<keyword evidence="4 7" id="KW-0812">Transmembrane</keyword>
<protein>
    <submittedName>
        <fullName evidence="10">Peptide/nickel transport system permease protein</fullName>
    </submittedName>
</protein>
<keyword evidence="3" id="KW-1003">Cell membrane</keyword>
<name>A0A3D9LCR2_9MICC</name>
<dbReference type="Pfam" id="PF00528">
    <property type="entry name" value="BPD_transp_1"/>
    <property type="match status" value="1"/>
</dbReference>
<dbReference type="Gene3D" id="1.10.3720.10">
    <property type="entry name" value="MetI-like"/>
    <property type="match status" value="1"/>
</dbReference>
<evidence type="ECO:0000256" key="1">
    <source>
        <dbReference type="ARBA" id="ARBA00004651"/>
    </source>
</evidence>
<dbReference type="GO" id="GO:0055085">
    <property type="term" value="P:transmembrane transport"/>
    <property type="evidence" value="ECO:0007669"/>
    <property type="project" value="InterPro"/>
</dbReference>
<dbReference type="Proteomes" id="UP000256727">
    <property type="component" value="Unassembled WGS sequence"/>
</dbReference>
<feature type="transmembrane region" description="Helical" evidence="7">
    <location>
        <begin position="165"/>
        <end position="191"/>
    </location>
</feature>
<comment type="subcellular location">
    <subcellularLocation>
        <location evidence="1 7">Cell membrane</location>
        <topology evidence="1 7">Multi-pass membrane protein</topology>
    </subcellularLocation>
</comment>
<organism evidence="10 11">
    <name type="scientific">Citricoccus muralis</name>
    <dbReference type="NCBI Taxonomy" id="169134"/>
    <lineage>
        <taxon>Bacteria</taxon>
        <taxon>Bacillati</taxon>
        <taxon>Actinomycetota</taxon>
        <taxon>Actinomycetes</taxon>
        <taxon>Micrococcales</taxon>
        <taxon>Micrococcaceae</taxon>
        <taxon>Citricoccus</taxon>
    </lineage>
</organism>
<evidence type="ECO:0000256" key="7">
    <source>
        <dbReference type="RuleBase" id="RU363032"/>
    </source>
</evidence>
<dbReference type="PROSITE" id="PS50928">
    <property type="entry name" value="ABC_TM1"/>
    <property type="match status" value="1"/>
</dbReference>
<evidence type="ECO:0000259" key="9">
    <source>
        <dbReference type="PROSITE" id="PS50928"/>
    </source>
</evidence>
<dbReference type="PANTHER" id="PTHR43386">
    <property type="entry name" value="OLIGOPEPTIDE TRANSPORT SYSTEM PERMEASE PROTEIN APPC"/>
    <property type="match status" value="1"/>
</dbReference>
<dbReference type="RefSeq" id="WP_245952249.1">
    <property type="nucleotide sequence ID" value="NZ_QREH01000001.1"/>
</dbReference>
<sequence length="313" mass="32771">MNSETLRTHTTLTAGRRAPEAPPPARRPLPSRQSRPSRQFRPSRGAHDATPGRAVRILCATVLAALVAYAVLVPILFTVDPFLVDYSTGAQGPSPAHPFGTDVAGRDLFSRSAAGLRVSLIAAIAGAAGAVVIGTAAGATCAMVGGRFDRWCMRGVDALNAVPHLLLGIVVASFFRGSLLAIVMVVAVTHWTQTARLVRSEILTLRAQDHVRAAVSQGFTRLQLVRHLGLPRLGGQLGVAAGLLVPHAVWHESTLTFIGLGLPPHQPSLGSLLQLGQEALLSGAWWSIAVPAGLLVLVTVCLAGLLRSPAGRS</sequence>
<feature type="transmembrane region" description="Helical" evidence="7">
    <location>
        <begin position="284"/>
        <end position="306"/>
    </location>
</feature>
<reference evidence="10 11" key="1">
    <citation type="submission" date="2018-07" db="EMBL/GenBank/DDBJ databases">
        <title>Sequencing the genomes of 1000 actinobacteria strains.</title>
        <authorList>
            <person name="Klenk H.-P."/>
        </authorList>
    </citation>
    <scope>NUCLEOTIDE SEQUENCE [LARGE SCALE GENOMIC DNA]</scope>
    <source>
        <strain evidence="10 11">DSM 14442</strain>
    </source>
</reference>
<dbReference type="PANTHER" id="PTHR43386:SF23">
    <property type="entry name" value="ABC TRANSPORTER"/>
    <property type="match status" value="1"/>
</dbReference>
<evidence type="ECO:0000256" key="3">
    <source>
        <dbReference type="ARBA" id="ARBA00022475"/>
    </source>
</evidence>